<dbReference type="EMBL" id="JBDIMF010000008">
    <property type="protein sequence ID" value="MEN2787896.1"/>
    <property type="molecule type" value="Genomic_DNA"/>
</dbReference>
<comment type="subcellular location">
    <subcellularLocation>
        <location evidence="1">Membrane</location>
        <topology evidence="1">Multi-pass membrane protein</topology>
    </subcellularLocation>
</comment>
<comment type="similarity">
    <text evidence="2">Belongs to the PucC family.</text>
</comment>
<dbReference type="InterPro" id="IPR004896">
    <property type="entry name" value="PucC-rel"/>
</dbReference>
<feature type="transmembrane region" description="Helical" evidence="7">
    <location>
        <begin position="364"/>
        <end position="386"/>
    </location>
</feature>
<evidence type="ECO:0000256" key="5">
    <source>
        <dbReference type="ARBA" id="ARBA00023136"/>
    </source>
</evidence>
<evidence type="ECO:0000256" key="6">
    <source>
        <dbReference type="SAM" id="MobiDB-lite"/>
    </source>
</evidence>
<dbReference type="Proteomes" id="UP001404104">
    <property type="component" value="Unassembled WGS sequence"/>
</dbReference>
<feature type="transmembrane region" description="Helical" evidence="7">
    <location>
        <begin position="40"/>
        <end position="57"/>
    </location>
</feature>
<evidence type="ECO:0000313" key="8">
    <source>
        <dbReference type="EMBL" id="MEN2787896.1"/>
    </source>
</evidence>
<feature type="transmembrane region" description="Helical" evidence="7">
    <location>
        <begin position="142"/>
        <end position="163"/>
    </location>
</feature>
<dbReference type="InterPro" id="IPR036259">
    <property type="entry name" value="MFS_trans_sf"/>
</dbReference>
<feature type="transmembrane region" description="Helical" evidence="7">
    <location>
        <begin position="398"/>
        <end position="419"/>
    </location>
</feature>
<keyword evidence="5 7" id="KW-0472">Membrane</keyword>
<dbReference type="InterPro" id="IPR026036">
    <property type="entry name" value="PucC"/>
</dbReference>
<dbReference type="CDD" id="cd06176">
    <property type="entry name" value="MFS_BCD_PucC-like"/>
    <property type="match status" value="1"/>
</dbReference>
<protein>
    <submittedName>
        <fullName evidence="8">BCD family MFS transporter</fullName>
    </submittedName>
</protein>
<keyword evidence="9" id="KW-1185">Reference proteome</keyword>
<dbReference type="PIRSF" id="PIRSF016565">
    <property type="entry name" value="PucC"/>
    <property type="match status" value="1"/>
</dbReference>
<dbReference type="SUPFAM" id="SSF103473">
    <property type="entry name" value="MFS general substrate transporter"/>
    <property type="match status" value="1"/>
</dbReference>
<evidence type="ECO:0000256" key="1">
    <source>
        <dbReference type="ARBA" id="ARBA00004141"/>
    </source>
</evidence>
<feature type="transmembrane region" description="Helical" evidence="7">
    <location>
        <begin position="175"/>
        <end position="195"/>
    </location>
</feature>
<feature type="transmembrane region" description="Helical" evidence="7">
    <location>
        <begin position="330"/>
        <end position="352"/>
    </location>
</feature>
<dbReference type="PANTHER" id="PTHR23538:SF1">
    <property type="entry name" value="44.5 KD BACTERIOCHLOROPHYLL SYNTHASE SUBUNIT"/>
    <property type="match status" value="1"/>
</dbReference>
<evidence type="ECO:0000256" key="7">
    <source>
        <dbReference type="SAM" id="Phobius"/>
    </source>
</evidence>
<feature type="transmembrane region" description="Helical" evidence="7">
    <location>
        <begin position="6"/>
        <end position="28"/>
    </location>
</feature>
<proteinExistence type="inferred from homology"/>
<keyword evidence="4 7" id="KW-1133">Transmembrane helix</keyword>
<reference evidence="8 9" key="1">
    <citation type="submission" date="2024-05" db="EMBL/GenBank/DDBJ databases">
        <authorList>
            <person name="Liu Q."/>
            <person name="Xin Y.-H."/>
        </authorList>
    </citation>
    <scope>NUCLEOTIDE SEQUENCE [LARGE SCALE GENOMIC DNA]</scope>
    <source>
        <strain evidence="8 9">CGMCC 1.15349</strain>
    </source>
</reference>
<evidence type="ECO:0000256" key="4">
    <source>
        <dbReference type="ARBA" id="ARBA00022989"/>
    </source>
</evidence>
<feature type="transmembrane region" description="Helical" evidence="7">
    <location>
        <begin position="230"/>
        <end position="248"/>
    </location>
</feature>
<keyword evidence="3 7" id="KW-0812">Transmembrane</keyword>
<feature type="transmembrane region" description="Helical" evidence="7">
    <location>
        <begin position="77"/>
        <end position="100"/>
    </location>
</feature>
<feature type="transmembrane region" description="Helical" evidence="7">
    <location>
        <begin position="296"/>
        <end position="318"/>
    </location>
</feature>
<evidence type="ECO:0000256" key="3">
    <source>
        <dbReference type="ARBA" id="ARBA00022692"/>
    </source>
</evidence>
<comment type="caution">
    <text evidence="8">The sequence shown here is derived from an EMBL/GenBank/DDBJ whole genome shotgun (WGS) entry which is preliminary data.</text>
</comment>
<dbReference type="RefSeq" id="WP_345866140.1">
    <property type="nucleotide sequence ID" value="NZ_JBDIMF010000008.1"/>
</dbReference>
<gene>
    <name evidence="8" type="ORF">ABC969_15895</name>
</gene>
<dbReference type="Pfam" id="PF03209">
    <property type="entry name" value="PUCC"/>
    <property type="match status" value="1"/>
</dbReference>
<evidence type="ECO:0000313" key="9">
    <source>
        <dbReference type="Proteomes" id="UP001404104"/>
    </source>
</evidence>
<dbReference type="PANTHER" id="PTHR23538">
    <property type="entry name" value="44.5 KD BACTERIOCHLOROPHYLL SYNTHASE SUBUNIT"/>
    <property type="match status" value="1"/>
</dbReference>
<feature type="transmembrane region" description="Helical" evidence="7">
    <location>
        <begin position="107"/>
        <end position="130"/>
    </location>
</feature>
<dbReference type="Gene3D" id="1.20.1250.20">
    <property type="entry name" value="MFS general substrate transporter like domains"/>
    <property type="match status" value="1"/>
</dbReference>
<name>A0ABU9XWJ0_9SPHN</name>
<organism evidence="8 9">
    <name type="scientific">Sphingomonas qilianensis</name>
    <dbReference type="NCBI Taxonomy" id="1736690"/>
    <lineage>
        <taxon>Bacteria</taxon>
        <taxon>Pseudomonadati</taxon>
        <taxon>Pseudomonadota</taxon>
        <taxon>Alphaproteobacteria</taxon>
        <taxon>Sphingomonadales</taxon>
        <taxon>Sphingomonadaceae</taxon>
        <taxon>Sphingomonas</taxon>
    </lineage>
</organism>
<feature type="compositionally biased region" description="Basic and acidic residues" evidence="6">
    <location>
        <begin position="425"/>
        <end position="447"/>
    </location>
</feature>
<evidence type="ECO:0000256" key="2">
    <source>
        <dbReference type="ARBA" id="ARBA00008412"/>
    </source>
</evidence>
<feature type="region of interest" description="Disordered" evidence="6">
    <location>
        <begin position="425"/>
        <end position="456"/>
    </location>
</feature>
<sequence>MSGAPLGWLGIARLGLVQSAIGAIVMLATSLLNRVMVVEYALPAALPAGLVAWHYAVQLTRPAWGHGSDRGRRRTPWIIIGMGTLALGALLAVDAVALLAARSAAGVLLAVLAFALIGAGVGAAGTSLLALLATRVAPARRAAAAALTWIMMVGGIAVTASVAGTLIEPFSLQRLAVVAGGVAGAAFLVAVLAVWGVEDAAVALPTAEAPVVSFGDALGEMLADPVARRFTLFVFLSMLAYSMQDLILEPFAGLLFGYTPGQSTQLSGLQHGGVLLGMILAGVGGSAFGGGRAGRLLPWIIAGCIGSACALAGLALAARVGSGWPLAANIALLGFANGVFAVAAIGTMMGLAGAGHGGREGIRMGVWGAAQAIAFGLGGLIGAVGVDAGRAALGSTPLTFTVVFLVEALLFLLAALLAVRAPAREAPAREAPAREAPSREALSREDQATVARGATT</sequence>
<feature type="transmembrane region" description="Helical" evidence="7">
    <location>
        <begin position="268"/>
        <end position="289"/>
    </location>
</feature>
<accession>A0ABU9XWJ0</accession>